<feature type="domain" description="Bulb-type lectin" evidence="21">
    <location>
        <begin position="26"/>
        <end position="146"/>
    </location>
</feature>
<dbReference type="PROSITE" id="PS50011">
    <property type="entry name" value="PROTEIN_KINASE_DOM"/>
    <property type="match status" value="1"/>
</dbReference>
<dbReference type="Pfam" id="PF07714">
    <property type="entry name" value="PK_Tyr_Ser-Thr"/>
    <property type="match status" value="1"/>
</dbReference>
<evidence type="ECO:0000256" key="16">
    <source>
        <dbReference type="PROSITE-ProRule" id="PRU10141"/>
    </source>
</evidence>
<keyword evidence="24" id="KW-1185">Reference proteome</keyword>
<dbReference type="GO" id="GO:0004674">
    <property type="term" value="F:protein serine/threonine kinase activity"/>
    <property type="evidence" value="ECO:0007669"/>
    <property type="project" value="UniProtKB-KW"/>
</dbReference>
<evidence type="ECO:0000259" key="21">
    <source>
        <dbReference type="PROSITE" id="PS50927"/>
    </source>
</evidence>
<dbReference type="PROSITE" id="PS00108">
    <property type="entry name" value="PROTEIN_KINASE_ST"/>
    <property type="match status" value="1"/>
</dbReference>
<evidence type="ECO:0000256" key="17">
    <source>
        <dbReference type="SAM" id="MobiDB-lite"/>
    </source>
</evidence>
<evidence type="ECO:0000256" key="7">
    <source>
        <dbReference type="ARBA" id="ARBA00022741"/>
    </source>
</evidence>
<dbReference type="PANTHER" id="PTHR27002:SF526">
    <property type="entry name" value="OS07G0301500 PROTEIN"/>
    <property type="match status" value="1"/>
</dbReference>
<dbReference type="PROSITE" id="PS50948">
    <property type="entry name" value="PAN"/>
    <property type="match status" value="1"/>
</dbReference>
<dbReference type="Gene3D" id="1.10.510.10">
    <property type="entry name" value="Transferase(Phosphotransferase) domain 1"/>
    <property type="match status" value="1"/>
</dbReference>
<dbReference type="InterPro" id="IPR036426">
    <property type="entry name" value="Bulb-type_lectin_dom_sf"/>
</dbReference>
<organism evidence="23 24">
    <name type="scientific">Rhynchospora breviuscula</name>
    <dbReference type="NCBI Taxonomy" id="2022672"/>
    <lineage>
        <taxon>Eukaryota</taxon>
        <taxon>Viridiplantae</taxon>
        <taxon>Streptophyta</taxon>
        <taxon>Embryophyta</taxon>
        <taxon>Tracheophyta</taxon>
        <taxon>Spermatophyta</taxon>
        <taxon>Magnoliopsida</taxon>
        <taxon>Liliopsida</taxon>
        <taxon>Poales</taxon>
        <taxon>Cyperaceae</taxon>
        <taxon>Cyperoideae</taxon>
        <taxon>Rhynchosporeae</taxon>
        <taxon>Rhynchospora</taxon>
    </lineage>
</organism>
<dbReference type="GO" id="GO:0005524">
    <property type="term" value="F:ATP binding"/>
    <property type="evidence" value="ECO:0007669"/>
    <property type="project" value="UniProtKB-UniRule"/>
</dbReference>
<evidence type="ECO:0000256" key="12">
    <source>
        <dbReference type="ARBA" id="ARBA00023180"/>
    </source>
</evidence>
<dbReference type="SUPFAM" id="SSF51110">
    <property type="entry name" value="alpha-D-mannose-specific plant lectins"/>
    <property type="match status" value="1"/>
</dbReference>
<keyword evidence="10" id="KW-1015">Disulfide bond</keyword>
<evidence type="ECO:0000256" key="18">
    <source>
        <dbReference type="SAM" id="Phobius"/>
    </source>
</evidence>
<keyword evidence="3 15" id="KW-0723">Serine/threonine-protein kinase</keyword>
<dbReference type="CDD" id="cd14066">
    <property type="entry name" value="STKc_IRAK"/>
    <property type="match status" value="1"/>
</dbReference>
<dbReference type="SMART" id="SM00220">
    <property type="entry name" value="S_TKc"/>
    <property type="match status" value="1"/>
</dbReference>
<dbReference type="CDD" id="cd01098">
    <property type="entry name" value="PAN_AP_plant"/>
    <property type="match status" value="1"/>
</dbReference>
<evidence type="ECO:0000256" key="10">
    <source>
        <dbReference type="ARBA" id="ARBA00023157"/>
    </source>
</evidence>
<evidence type="ECO:0000256" key="8">
    <source>
        <dbReference type="ARBA" id="ARBA00022777"/>
    </source>
</evidence>
<evidence type="ECO:0000256" key="14">
    <source>
        <dbReference type="ARBA" id="ARBA00048679"/>
    </source>
</evidence>
<dbReference type="PROSITE" id="PS00107">
    <property type="entry name" value="PROTEIN_KINASE_ATP"/>
    <property type="match status" value="1"/>
</dbReference>
<comment type="catalytic activity">
    <reaction evidence="14 15">
        <text>L-seryl-[protein] + ATP = O-phospho-L-seryl-[protein] + ADP + H(+)</text>
        <dbReference type="Rhea" id="RHEA:17989"/>
        <dbReference type="Rhea" id="RHEA-COMP:9863"/>
        <dbReference type="Rhea" id="RHEA-COMP:11604"/>
        <dbReference type="ChEBI" id="CHEBI:15378"/>
        <dbReference type="ChEBI" id="CHEBI:29999"/>
        <dbReference type="ChEBI" id="CHEBI:30616"/>
        <dbReference type="ChEBI" id="CHEBI:83421"/>
        <dbReference type="ChEBI" id="CHEBI:456216"/>
        <dbReference type="EC" id="2.7.11.1"/>
    </reaction>
</comment>
<dbReference type="PIRSF" id="PIRSF000641">
    <property type="entry name" value="SRK"/>
    <property type="match status" value="1"/>
</dbReference>
<keyword evidence="7 15" id="KW-0547">Nucleotide-binding</keyword>
<evidence type="ECO:0000259" key="22">
    <source>
        <dbReference type="PROSITE" id="PS50948"/>
    </source>
</evidence>
<dbReference type="AlphaFoldDB" id="A0A9Q0D1A9"/>
<evidence type="ECO:0000259" key="20">
    <source>
        <dbReference type="PROSITE" id="PS50011"/>
    </source>
</evidence>
<dbReference type="InterPro" id="IPR017441">
    <property type="entry name" value="Protein_kinase_ATP_BS"/>
</dbReference>
<dbReference type="InterPro" id="IPR000719">
    <property type="entry name" value="Prot_kinase_dom"/>
</dbReference>
<dbReference type="SMART" id="SM00108">
    <property type="entry name" value="B_lectin"/>
    <property type="match status" value="1"/>
</dbReference>
<dbReference type="Gene3D" id="3.30.200.20">
    <property type="entry name" value="Phosphorylase Kinase, domain 1"/>
    <property type="match status" value="1"/>
</dbReference>
<proteinExistence type="inferred from homology"/>
<dbReference type="OrthoDB" id="629912at2759"/>
<feature type="domain" description="Apple" evidence="22">
    <location>
        <begin position="338"/>
        <end position="419"/>
    </location>
</feature>
<keyword evidence="12" id="KW-0325">Glycoprotein</keyword>
<keyword evidence="18" id="KW-0812">Transmembrane</keyword>
<evidence type="ECO:0000256" key="2">
    <source>
        <dbReference type="ARBA" id="ARBA00022475"/>
    </source>
</evidence>
<dbReference type="InterPro" id="IPR008271">
    <property type="entry name" value="Ser/Thr_kinase_AS"/>
</dbReference>
<evidence type="ECO:0000256" key="11">
    <source>
        <dbReference type="ARBA" id="ARBA00023170"/>
    </source>
</evidence>
<dbReference type="FunFam" id="1.10.510.10:FF:000060">
    <property type="entry name" value="G-type lectin S-receptor-like serine/threonine-protein kinase"/>
    <property type="match status" value="1"/>
</dbReference>
<keyword evidence="11" id="KW-0675">Receptor</keyword>
<dbReference type="InterPro" id="IPR011009">
    <property type="entry name" value="Kinase-like_dom_sf"/>
</dbReference>
<sequence>MANKIPLKQLAYNLLLFAILPISFSVDTLNKTTNISEGPILQSTGGKFELALVNFTTSEKWFLGIRFTVSPETVVWIANREHPLNHSSGTLVISKSGLDLIDPLKNMIWSSNSSISDVSNPIVQLLDSGNLIIKEQNKEVIVWQSFDYPSDTLLPGMKVGKNFITGHEWSLSSWESSTDPSIGRYYYKMDTQGVPEIKLMDRTTIDFRTGAWDGLKFSGMPELGLYQNLFKFIFVWSANEVYYSYEANEAGSLSRVVLNVTTGHLQRKVWLQDQQSWNEFWYQPKDPCDNYKRCGPYGICNANNVMCSCLDGFYQKSPEEWQMRNFSEGCQRKTSLSCNADDNDFYLVKGVKVPDSHNATVYVSIGIENCRNKCLANCSCMAYSLLNIRGDGSDCITWSDDLVDIRLIDAGQDLYIKMVKSDIPTTGSKETTTGSKDNNNWVIGIAVLSAVLLLLIGVLLIFQLRRRKNRYANSDNRTSYNNDVEGGPFVDKDLPTFDLTTVIAATDNFSDESRLGHGGFGVVYKGKLPSGEEIAVKRLSKNSAQGLKEFMNEVKLIVKLQHRNLVRLLGCCIHDSERMLIYEFMSNKSLDYFIFDKERRKLLDWRTRLEVVIGIARGILYLHQDSRVNIIHRDLKAANILLDGEMTPKISDFGIARLFKKDQNEMGTITVVGTRGYMSPEYAMEGKISVKSDVYSFGVLLLEIVTGKRNHGDQNLLAYVWKSWQEGDAIHLVDDSIDSSDLMSELMRCVHVGLLCVQECADDRPMMSAVVSMLTSEIASLPQPKKPVLSTRTASEWETSESESVSTNPLTVTAIEAGR</sequence>
<dbReference type="GO" id="GO:0005886">
    <property type="term" value="C:plasma membrane"/>
    <property type="evidence" value="ECO:0007669"/>
    <property type="project" value="UniProtKB-SubCell"/>
</dbReference>
<dbReference type="Gene3D" id="2.90.10.10">
    <property type="entry name" value="Bulb-type lectin domain"/>
    <property type="match status" value="1"/>
</dbReference>
<gene>
    <name evidence="23" type="ORF">LUZ63_003752</name>
</gene>
<dbReference type="FunFam" id="3.30.200.20:FF:000195">
    <property type="entry name" value="G-type lectin S-receptor-like serine/threonine-protein kinase"/>
    <property type="match status" value="1"/>
</dbReference>
<feature type="binding site" evidence="16">
    <location>
        <position position="537"/>
    </location>
    <ligand>
        <name>ATP</name>
        <dbReference type="ChEBI" id="CHEBI:30616"/>
    </ligand>
</feature>
<evidence type="ECO:0000256" key="3">
    <source>
        <dbReference type="ARBA" id="ARBA00022527"/>
    </source>
</evidence>
<comment type="similarity">
    <text evidence="15">Belongs to the protein kinase superfamily. Ser/Thr protein kinase family.</text>
</comment>
<comment type="caution">
    <text evidence="23">The sequence shown here is derived from an EMBL/GenBank/DDBJ whole genome shotgun (WGS) entry which is preliminary data.</text>
</comment>
<dbReference type="InterPro" id="IPR000858">
    <property type="entry name" value="S_locus_glycoprot_dom"/>
</dbReference>
<keyword evidence="18" id="KW-1133">Transmembrane helix</keyword>
<dbReference type="EMBL" id="JAMQYH010000001">
    <property type="protein sequence ID" value="KAJ1703973.1"/>
    <property type="molecule type" value="Genomic_DNA"/>
</dbReference>
<evidence type="ECO:0000256" key="15">
    <source>
        <dbReference type="PIRNR" id="PIRNR000641"/>
    </source>
</evidence>
<evidence type="ECO:0000256" key="1">
    <source>
        <dbReference type="ARBA" id="ARBA00004251"/>
    </source>
</evidence>
<evidence type="ECO:0000256" key="19">
    <source>
        <dbReference type="SAM" id="SignalP"/>
    </source>
</evidence>
<dbReference type="SUPFAM" id="SSF56112">
    <property type="entry name" value="Protein kinase-like (PK-like)"/>
    <property type="match status" value="1"/>
</dbReference>
<keyword evidence="4" id="KW-0245">EGF-like domain</keyword>
<protein>
    <recommendedName>
        <fullName evidence="15">Receptor-like serine/threonine-protein kinase</fullName>
        <ecNumber evidence="15">2.7.11.1</ecNumber>
    </recommendedName>
</protein>
<evidence type="ECO:0000256" key="4">
    <source>
        <dbReference type="ARBA" id="ARBA00022536"/>
    </source>
</evidence>
<evidence type="ECO:0000256" key="9">
    <source>
        <dbReference type="ARBA" id="ARBA00022840"/>
    </source>
</evidence>
<dbReference type="PANTHER" id="PTHR27002">
    <property type="entry name" value="RECEPTOR-LIKE SERINE/THREONINE-PROTEIN KINASE SD1-8"/>
    <property type="match status" value="1"/>
</dbReference>
<dbReference type="Pfam" id="PF08276">
    <property type="entry name" value="PAN_2"/>
    <property type="match status" value="1"/>
</dbReference>
<keyword evidence="8 15" id="KW-0418">Kinase</keyword>
<name>A0A9Q0D1A9_9POAL</name>
<keyword evidence="18" id="KW-0472">Membrane</keyword>
<feature type="transmembrane region" description="Helical" evidence="18">
    <location>
        <begin position="441"/>
        <end position="462"/>
    </location>
</feature>
<feature type="compositionally biased region" description="Low complexity" evidence="17">
    <location>
        <begin position="790"/>
        <end position="807"/>
    </location>
</feature>
<dbReference type="InterPro" id="IPR003609">
    <property type="entry name" value="Pan_app"/>
</dbReference>
<reference evidence="23" key="1">
    <citation type="journal article" date="2022" name="Cell">
        <title>Repeat-based holocentromeres influence genome architecture and karyotype evolution.</title>
        <authorList>
            <person name="Hofstatter P.G."/>
            <person name="Thangavel G."/>
            <person name="Lux T."/>
            <person name="Neumann P."/>
            <person name="Vondrak T."/>
            <person name="Novak P."/>
            <person name="Zhang M."/>
            <person name="Costa L."/>
            <person name="Castellani M."/>
            <person name="Scott A."/>
            <person name="Toegelov H."/>
            <person name="Fuchs J."/>
            <person name="Mata-Sucre Y."/>
            <person name="Dias Y."/>
            <person name="Vanzela A.L.L."/>
            <person name="Huettel B."/>
            <person name="Almeida C.C.S."/>
            <person name="Simkova H."/>
            <person name="Souza G."/>
            <person name="Pedrosa-Harand A."/>
            <person name="Macas J."/>
            <person name="Mayer K.F.X."/>
            <person name="Houben A."/>
            <person name="Marques A."/>
        </authorList>
    </citation>
    <scope>NUCLEOTIDE SEQUENCE</scope>
    <source>
        <strain evidence="23">RhyBre1mFocal</strain>
    </source>
</reference>
<keyword evidence="6 19" id="KW-0732">Signal</keyword>
<keyword evidence="9 15" id="KW-0067">ATP-binding</keyword>
<feature type="signal peptide" evidence="19">
    <location>
        <begin position="1"/>
        <end position="25"/>
    </location>
</feature>
<keyword evidence="2" id="KW-1003">Cell membrane</keyword>
<evidence type="ECO:0000313" key="24">
    <source>
        <dbReference type="Proteomes" id="UP001151287"/>
    </source>
</evidence>
<evidence type="ECO:0000256" key="5">
    <source>
        <dbReference type="ARBA" id="ARBA00022679"/>
    </source>
</evidence>
<keyword evidence="5 15" id="KW-0808">Transferase</keyword>
<dbReference type="InterPro" id="IPR024171">
    <property type="entry name" value="SRK-like_kinase"/>
</dbReference>
<evidence type="ECO:0000313" key="23">
    <source>
        <dbReference type="EMBL" id="KAJ1703973.1"/>
    </source>
</evidence>
<dbReference type="PROSITE" id="PS50927">
    <property type="entry name" value="BULB_LECTIN"/>
    <property type="match status" value="1"/>
</dbReference>
<dbReference type="GO" id="GO:0048544">
    <property type="term" value="P:recognition of pollen"/>
    <property type="evidence" value="ECO:0007669"/>
    <property type="project" value="InterPro"/>
</dbReference>
<comment type="catalytic activity">
    <reaction evidence="13 15">
        <text>L-threonyl-[protein] + ATP = O-phospho-L-threonyl-[protein] + ADP + H(+)</text>
        <dbReference type="Rhea" id="RHEA:46608"/>
        <dbReference type="Rhea" id="RHEA-COMP:11060"/>
        <dbReference type="Rhea" id="RHEA-COMP:11605"/>
        <dbReference type="ChEBI" id="CHEBI:15378"/>
        <dbReference type="ChEBI" id="CHEBI:30013"/>
        <dbReference type="ChEBI" id="CHEBI:30616"/>
        <dbReference type="ChEBI" id="CHEBI:61977"/>
        <dbReference type="ChEBI" id="CHEBI:456216"/>
        <dbReference type="EC" id="2.7.11.1"/>
    </reaction>
</comment>
<dbReference type="Pfam" id="PF00954">
    <property type="entry name" value="S_locus_glycop"/>
    <property type="match status" value="1"/>
</dbReference>
<dbReference type="InterPro" id="IPR001480">
    <property type="entry name" value="Bulb-type_lectin_dom"/>
</dbReference>
<dbReference type="Pfam" id="PF01453">
    <property type="entry name" value="B_lectin"/>
    <property type="match status" value="1"/>
</dbReference>
<dbReference type="Proteomes" id="UP001151287">
    <property type="component" value="Unassembled WGS sequence"/>
</dbReference>
<evidence type="ECO:0000256" key="6">
    <source>
        <dbReference type="ARBA" id="ARBA00022729"/>
    </source>
</evidence>
<accession>A0A9Q0D1A9</accession>
<feature type="domain" description="Protein kinase" evidence="20">
    <location>
        <begin position="509"/>
        <end position="789"/>
    </location>
</feature>
<dbReference type="CDD" id="cd00028">
    <property type="entry name" value="B_lectin"/>
    <property type="match status" value="1"/>
</dbReference>
<dbReference type="SMART" id="SM00473">
    <property type="entry name" value="PAN_AP"/>
    <property type="match status" value="1"/>
</dbReference>
<dbReference type="EC" id="2.7.11.1" evidence="15"/>
<evidence type="ECO:0000256" key="13">
    <source>
        <dbReference type="ARBA" id="ARBA00047899"/>
    </source>
</evidence>
<dbReference type="GO" id="GO:0051707">
    <property type="term" value="P:response to other organism"/>
    <property type="evidence" value="ECO:0007669"/>
    <property type="project" value="UniProtKB-ARBA"/>
</dbReference>
<feature type="chain" id="PRO_5040389912" description="Receptor-like serine/threonine-protein kinase" evidence="19">
    <location>
        <begin position="26"/>
        <end position="819"/>
    </location>
</feature>
<dbReference type="InterPro" id="IPR001245">
    <property type="entry name" value="Ser-Thr/Tyr_kinase_cat_dom"/>
</dbReference>
<comment type="subcellular location">
    <subcellularLocation>
        <location evidence="1">Cell membrane</location>
        <topology evidence="1">Single-pass type I membrane protein</topology>
    </subcellularLocation>
</comment>
<feature type="region of interest" description="Disordered" evidence="17">
    <location>
        <begin position="785"/>
        <end position="819"/>
    </location>
</feature>